<comment type="caution">
    <text evidence="15">The sequence shown here is derived from an EMBL/GenBank/DDBJ whole genome shotgun (WGS) entry which is preliminary data.</text>
</comment>
<evidence type="ECO:0000256" key="2">
    <source>
        <dbReference type="ARBA" id="ARBA00009897"/>
    </source>
</evidence>
<dbReference type="Gene3D" id="3.10.20.70">
    <property type="entry name" value="Glutamine synthetase, N-terminal domain"/>
    <property type="match status" value="1"/>
</dbReference>
<feature type="binding site" evidence="7">
    <location>
        <position position="270"/>
    </location>
    <ligand>
        <name>Mg(2+)</name>
        <dbReference type="ChEBI" id="CHEBI:18420"/>
        <label>1</label>
    </ligand>
</feature>
<comment type="function">
    <text evidence="1">Catalyzes the ATP-dependent biosynthesis of glutamine from glutamate and ammonia.</text>
</comment>
<dbReference type="Pfam" id="PF03951">
    <property type="entry name" value="Gln-synt_N"/>
    <property type="match status" value="1"/>
</dbReference>
<evidence type="ECO:0000256" key="8">
    <source>
        <dbReference type="PIRSR" id="PIRSR604809-50"/>
    </source>
</evidence>
<evidence type="ECO:0000313" key="16">
    <source>
        <dbReference type="Proteomes" id="UP000438476"/>
    </source>
</evidence>
<dbReference type="SMART" id="SM01230">
    <property type="entry name" value="Gln-synt_C"/>
    <property type="match status" value="1"/>
</dbReference>
<dbReference type="PROSITE" id="PS51987">
    <property type="entry name" value="GS_CATALYTIC"/>
    <property type="match status" value="1"/>
</dbReference>
<sequence>MATAKEIVKRIKDEEIEWVDLRFTDPKGKWQHLSMVASVLTEDELEEGLMFDGSSIAGWKTINESDMILKPDLEDVYIDPFSATPMMIVFCDIVEPSTGELYARDPRSTAKRAEAYLNTTGIGDTVYVGPEAEFFMFDDVKFEDGYAGSGFTIDDIELPTNSGKEYDIGNMGHRPKVKGGYFPVAPVDSAVDIRSEMVSTMLEMGLPCDKHHHEVAAAQHELGVTFGKLTQTADRMQIYKYVVHQVAHAYGKTATFMPKPIKDDNGSGMHTHMSIWDNGKPTFAGNGYAGLSDNCLYYIGGVIKHAKALNAFTNPTTNSYKRLVPGFEAPVLLAYSARNRSASCRIPYGTGEKSKRVEFRFPDAMANPYLAYAALLMAGLDGIQNKIHPGEAMDKNLYDLPPAELAEVPTVCGSLREALEALATDHDFLLSGDVFTKEQIEAYCELKWEEVMRVETTPSAAEFDMYYSA</sequence>
<comment type="subunit">
    <text evidence="3">Oligomer of 12 subunits arranged in the form of two hexameric ring.</text>
</comment>
<evidence type="ECO:0000256" key="12">
    <source>
        <dbReference type="RuleBase" id="RU004356"/>
    </source>
</evidence>
<feature type="domain" description="GS beta-grasp" evidence="13">
    <location>
        <begin position="14"/>
        <end position="98"/>
    </location>
</feature>
<keyword evidence="16" id="KW-1185">Reference proteome</keyword>
<keyword evidence="7" id="KW-0479">Metal-binding</keyword>
<feature type="binding site" evidence="6">
    <location>
        <position position="353"/>
    </location>
    <ligand>
        <name>ATP</name>
        <dbReference type="ChEBI" id="CHEBI:30616"/>
    </ligand>
</feature>
<dbReference type="EMBL" id="WTYT01000005">
    <property type="protein sequence ID" value="MXO66481.1"/>
    <property type="molecule type" value="Genomic_DNA"/>
</dbReference>
<dbReference type="SUPFAM" id="SSF55931">
    <property type="entry name" value="Glutamine synthetase/guanido kinase"/>
    <property type="match status" value="1"/>
</dbReference>
<dbReference type="GO" id="GO:0019740">
    <property type="term" value="P:nitrogen utilization"/>
    <property type="evidence" value="ECO:0007669"/>
    <property type="project" value="TreeGrafter"/>
</dbReference>
<dbReference type="PANTHER" id="PTHR43407">
    <property type="entry name" value="GLUTAMINE SYNTHETASE"/>
    <property type="match status" value="1"/>
</dbReference>
<accession>A0A6I4T8N6</accession>
<dbReference type="FunFam" id="3.30.590.10:FF:000001">
    <property type="entry name" value="Glutamine synthetase"/>
    <property type="match status" value="1"/>
</dbReference>
<dbReference type="PROSITE" id="PS00181">
    <property type="entry name" value="GLNA_ATP"/>
    <property type="match status" value="1"/>
</dbReference>
<organism evidence="15 16">
    <name type="scientific">Altericroceibacterium endophyticum</name>
    <dbReference type="NCBI Taxonomy" id="1808508"/>
    <lineage>
        <taxon>Bacteria</taxon>
        <taxon>Pseudomonadati</taxon>
        <taxon>Pseudomonadota</taxon>
        <taxon>Alphaproteobacteria</taxon>
        <taxon>Sphingomonadales</taxon>
        <taxon>Erythrobacteraceae</taxon>
        <taxon>Altericroceibacterium</taxon>
    </lineage>
</organism>
<dbReference type="InterPro" id="IPR036651">
    <property type="entry name" value="Gln_synt_N_sf"/>
</dbReference>
<comment type="subcellular location">
    <subcellularLocation>
        <location evidence="11">Cytoplasm</location>
    </subcellularLocation>
</comment>
<dbReference type="InterPro" id="IPR027302">
    <property type="entry name" value="Gln_synth_N_conserv_site"/>
</dbReference>
<protein>
    <recommendedName>
        <fullName evidence="12">Glutamine synthetase</fullName>
        <ecNumber evidence="12">6.3.1.2</ecNumber>
    </recommendedName>
</protein>
<dbReference type="GO" id="GO:0004356">
    <property type="term" value="F:glutamine synthetase activity"/>
    <property type="evidence" value="ECO:0007669"/>
    <property type="project" value="UniProtKB-EC"/>
</dbReference>
<comment type="subunit">
    <text evidence="11">Oligomer of 12 subunits arranged in the form of two hexagons.</text>
</comment>
<feature type="modified residue" description="O-AMP-tyrosine" evidence="8">
    <location>
        <position position="398"/>
    </location>
</feature>
<dbReference type="Proteomes" id="UP000438476">
    <property type="component" value="Unassembled WGS sequence"/>
</dbReference>
<dbReference type="GO" id="GO:0046872">
    <property type="term" value="F:metal ion binding"/>
    <property type="evidence" value="ECO:0007669"/>
    <property type="project" value="UniProtKB-KW"/>
</dbReference>
<dbReference type="Pfam" id="PF00120">
    <property type="entry name" value="Gln-synt_C"/>
    <property type="match status" value="1"/>
</dbReference>
<dbReference type="Gene3D" id="3.30.590.10">
    <property type="entry name" value="Glutamine synthetase/guanido kinase, catalytic domain"/>
    <property type="match status" value="1"/>
</dbReference>
<feature type="binding site" evidence="7">
    <location>
        <position position="133"/>
    </location>
    <ligand>
        <name>Mg(2+)</name>
        <dbReference type="ChEBI" id="CHEBI:18420"/>
        <label>1</label>
    </ligand>
</feature>
<dbReference type="GO" id="GO:0005737">
    <property type="term" value="C:cytoplasm"/>
    <property type="evidence" value="ECO:0007669"/>
    <property type="project" value="UniProtKB-SubCell"/>
</dbReference>
<dbReference type="InterPro" id="IPR008147">
    <property type="entry name" value="Gln_synt_N"/>
</dbReference>
<comment type="cofactor">
    <cofactor evidence="7">
        <name>Mg(2+)</name>
        <dbReference type="ChEBI" id="CHEBI:18420"/>
    </cofactor>
    <text evidence="7">Binds 2 Mg(2+) ions per subunit.</text>
</comment>
<feature type="binding site" evidence="5">
    <location>
        <position position="322"/>
    </location>
    <ligand>
        <name>L-glutamate</name>
        <dbReference type="ChEBI" id="CHEBI:29985"/>
    </ligand>
</feature>
<keyword evidence="6 12" id="KW-0547">Nucleotide-binding</keyword>
<feature type="binding site" evidence="6">
    <location>
        <begin position="272"/>
        <end position="274"/>
    </location>
    <ligand>
        <name>ATP</name>
        <dbReference type="ChEBI" id="CHEBI:30616"/>
    </ligand>
</feature>
<dbReference type="PROSITE" id="PS51986">
    <property type="entry name" value="GS_BETA_GRASP"/>
    <property type="match status" value="1"/>
</dbReference>
<feature type="binding site" evidence="5">
    <location>
        <position position="328"/>
    </location>
    <ligand>
        <name>L-glutamate</name>
        <dbReference type="ChEBI" id="CHEBI:29985"/>
    </ligand>
</feature>
<evidence type="ECO:0000256" key="7">
    <source>
        <dbReference type="PIRSR" id="PIRSR604809-3"/>
    </source>
</evidence>
<dbReference type="GO" id="GO:0016020">
    <property type="term" value="C:membrane"/>
    <property type="evidence" value="ECO:0007669"/>
    <property type="project" value="TreeGrafter"/>
</dbReference>
<dbReference type="InterPro" id="IPR008146">
    <property type="entry name" value="Gln_synth_cat_dom"/>
</dbReference>
<evidence type="ECO:0000256" key="10">
    <source>
        <dbReference type="RuleBase" id="RU000384"/>
    </source>
</evidence>
<dbReference type="EC" id="6.3.1.2" evidence="12"/>
<dbReference type="OrthoDB" id="9807095at2"/>
<feature type="binding site" evidence="5">
    <location>
        <begin position="265"/>
        <end position="266"/>
    </location>
    <ligand>
        <name>L-glutamate</name>
        <dbReference type="ChEBI" id="CHEBI:29985"/>
    </ligand>
</feature>
<feature type="binding site" evidence="6">
    <location>
        <position position="209"/>
    </location>
    <ligand>
        <name>ATP</name>
        <dbReference type="ChEBI" id="CHEBI:30616"/>
    </ligand>
</feature>
<evidence type="ECO:0000256" key="1">
    <source>
        <dbReference type="ARBA" id="ARBA00003117"/>
    </source>
</evidence>
<evidence type="ECO:0000256" key="4">
    <source>
        <dbReference type="ARBA" id="ARBA00023231"/>
    </source>
</evidence>
<evidence type="ECO:0000259" key="14">
    <source>
        <dbReference type="PROSITE" id="PS51987"/>
    </source>
</evidence>
<feature type="domain" description="GS catalytic" evidence="14">
    <location>
        <begin position="106"/>
        <end position="469"/>
    </location>
</feature>
<feature type="binding site" evidence="7">
    <location>
        <position position="214"/>
    </location>
    <ligand>
        <name>Mg(2+)</name>
        <dbReference type="ChEBI" id="CHEBI:18420"/>
        <label>1</label>
    </ligand>
</feature>
<dbReference type="PANTHER" id="PTHR43407:SF2">
    <property type="entry name" value="GLUTAMINE SYNTHETASE"/>
    <property type="match status" value="1"/>
</dbReference>
<keyword evidence="4" id="KW-0535">Nitrogen fixation</keyword>
<dbReference type="InterPro" id="IPR004809">
    <property type="entry name" value="Gln_synth_I"/>
</dbReference>
<keyword evidence="7" id="KW-0460">Magnesium</keyword>
<feature type="binding site" evidence="5">
    <location>
        <position position="360"/>
    </location>
    <ligand>
        <name>L-glutamate</name>
        <dbReference type="ChEBI" id="CHEBI:29985"/>
    </ligand>
</feature>
<dbReference type="SUPFAM" id="SSF54368">
    <property type="entry name" value="Glutamine synthetase, N-terminal domain"/>
    <property type="match status" value="1"/>
</dbReference>
<comment type="similarity">
    <text evidence="2 9 10">Belongs to the glutamine synthetase family.</text>
</comment>
<dbReference type="PROSITE" id="PS00180">
    <property type="entry name" value="GLNA_1"/>
    <property type="match status" value="1"/>
</dbReference>
<evidence type="ECO:0000259" key="13">
    <source>
        <dbReference type="PROSITE" id="PS51986"/>
    </source>
</evidence>
<evidence type="ECO:0000256" key="11">
    <source>
        <dbReference type="RuleBase" id="RU000387"/>
    </source>
</evidence>
<name>A0A6I4T8N6_9SPHN</name>
<evidence type="ECO:0000256" key="3">
    <source>
        <dbReference type="ARBA" id="ARBA00011258"/>
    </source>
</evidence>
<evidence type="ECO:0000256" key="6">
    <source>
        <dbReference type="PIRSR" id="PIRSR604809-2"/>
    </source>
</evidence>
<feature type="binding site" evidence="7">
    <location>
        <position position="221"/>
    </location>
    <ligand>
        <name>Mg(2+)</name>
        <dbReference type="ChEBI" id="CHEBI:18420"/>
        <label>1</label>
    </ligand>
</feature>
<evidence type="ECO:0000256" key="9">
    <source>
        <dbReference type="PROSITE-ProRule" id="PRU01330"/>
    </source>
</evidence>
<dbReference type="InterPro" id="IPR027303">
    <property type="entry name" value="Gln_synth_gly_rich_site"/>
</dbReference>
<dbReference type="RefSeq" id="WP_160736923.1">
    <property type="nucleotide sequence ID" value="NZ_WTYT01000005.1"/>
</dbReference>
<dbReference type="NCBIfam" id="TIGR00653">
    <property type="entry name" value="GlnA"/>
    <property type="match status" value="1"/>
</dbReference>
<evidence type="ECO:0000313" key="15">
    <source>
        <dbReference type="EMBL" id="MXO66481.1"/>
    </source>
</evidence>
<dbReference type="AlphaFoldDB" id="A0A6I4T8N6"/>
<dbReference type="PROSITE" id="PS00182">
    <property type="entry name" value="GLNA_ADENYLATION"/>
    <property type="match status" value="1"/>
</dbReference>
<gene>
    <name evidence="15" type="primary">glnA</name>
    <name evidence="15" type="ORF">GRI91_11995</name>
</gene>
<proteinExistence type="inferred from homology"/>
<keyword evidence="11" id="KW-0963">Cytoplasm</keyword>
<dbReference type="GO" id="GO:0005524">
    <property type="term" value="F:ATP binding"/>
    <property type="evidence" value="ECO:0007669"/>
    <property type="project" value="UniProtKB-KW"/>
</dbReference>
<reference evidence="15 16" key="1">
    <citation type="submission" date="2019-12" db="EMBL/GenBank/DDBJ databases">
        <title>Genomic-based taxomic classification of the family Erythrobacteraceae.</title>
        <authorList>
            <person name="Xu L."/>
        </authorList>
    </citation>
    <scope>NUCLEOTIDE SEQUENCE [LARGE SCALE GENOMIC DNA]</scope>
    <source>
        <strain evidence="15 16">LMG 29518</strain>
    </source>
</reference>
<feature type="binding site" evidence="6">
    <location>
        <position position="340"/>
    </location>
    <ligand>
        <name>ATP</name>
        <dbReference type="ChEBI" id="CHEBI:30616"/>
    </ligand>
</feature>
<feature type="binding site" evidence="7">
    <location>
        <position position="131"/>
    </location>
    <ligand>
        <name>Mg(2+)</name>
        <dbReference type="ChEBI" id="CHEBI:18420"/>
        <label>1</label>
    </ligand>
</feature>
<feature type="binding site" evidence="5">
    <location>
        <position position="340"/>
    </location>
    <ligand>
        <name>L-glutamate</name>
        <dbReference type="ChEBI" id="CHEBI:29985"/>
    </ligand>
</feature>
<keyword evidence="6 12" id="KW-0067">ATP-binding</keyword>
<keyword evidence="8" id="KW-0597">Phosphoprotein</keyword>
<dbReference type="InterPro" id="IPR014746">
    <property type="entry name" value="Gln_synth/guanido_kin_cat_dom"/>
</dbReference>
<dbReference type="InterPro" id="IPR001637">
    <property type="entry name" value="Gln_synth_I_adenylation_site"/>
</dbReference>
<feature type="binding site" evidence="7">
    <location>
        <position position="358"/>
    </location>
    <ligand>
        <name>Mg(2+)</name>
        <dbReference type="ChEBI" id="CHEBI:18420"/>
        <label>1</label>
    </ligand>
</feature>
<dbReference type="GO" id="GO:0006542">
    <property type="term" value="P:glutamine biosynthetic process"/>
    <property type="evidence" value="ECO:0007669"/>
    <property type="project" value="InterPro"/>
</dbReference>
<keyword evidence="12 15" id="KW-0436">Ligase</keyword>
<evidence type="ECO:0000256" key="5">
    <source>
        <dbReference type="PIRSR" id="PIRSR604809-1"/>
    </source>
</evidence>
<comment type="catalytic activity">
    <reaction evidence="12">
        <text>L-glutamate + NH4(+) + ATP = L-glutamine + ADP + phosphate + H(+)</text>
        <dbReference type="Rhea" id="RHEA:16169"/>
        <dbReference type="ChEBI" id="CHEBI:15378"/>
        <dbReference type="ChEBI" id="CHEBI:28938"/>
        <dbReference type="ChEBI" id="CHEBI:29985"/>
        <dbReference type="ChEBI" id="CHEBI:30616"/>
        <dbReference type="ChEBI" id="CHEBI:43474"/>
        <dbReference type="ChEBI" id="CHEBI:58359"/>
        <dbReference type="ChEBI" id="CHEBI:456216"/>
        <dbReference type="EC" id="6.3.1.2"/>
    </reaction>
</comment>